<protein>
    <submittedName>
        <fullName evidence="6">TraR/DksA C4-type zinc finger protein</fullName>
    </submittedName>
</protein>
<evidence type="ECO:0000313" key="6">
    <source>
        <dbReference type="EMBL" id="MEX0468763.1"/>
    </source>
</evidence>
<comment type="caution">
    <text evidence="6">The sequence shown here is derived from an EMBL/GenBank/DDBJ whole genome shotgun (WGS) entry which is preliminary data.</text>
</comment>
<name>A0ABV3TAV4_9GAMM</name>
<dbReference type="PANTHER" id="PTHR33823:SF4">
    <property type="entry name" value="GENERAL STRESS PROTEIN 16O"/>
    <property type="match status" value="1"/>
</dbReference>
<dbReference type="Proteomes" id="UP001556709">
    <property type="component" value="Unassembled WGS sequence"/>
</dbReference>
<dbReference type="EMBL" id="JBAKFM010000001">
    <property type="protein sequence ID" value="MEX0468763.1"/>
    <property type="molecule type" value="Genomic_DNA"/>
</dbReference>
<accession>A0ABV3TAV4</accession>
<dbReference type="RefSeq" id="WP_367957727.1">
    <property type="nucleotide sequence ID" value="NZ_JBAKFK010000001.1"/>
</dbReference>
<evidence type="ECO:0000259" key="5">
    <source>
        <dbReference type="Pfam" id="PF01258"/>
    </source>
</evidence>
<dbReference type="PROSITE" id="PS51128">
    <property type="entry name" value="ZF_DKSA_2"/>
    <property type="match status" value="1"/>
</dbReference>
<organism evidence="6 7">
    <name type="scientific">Spiribacter pallidus</name>
    <dbReference type="NCBI Taxonomy" id="1987936"/>
    <lineage>
        <taxon>Bacteria</taxon>
        <taxon>Pseudomonadati</taxon>
        <taxon>Pseudomonadota</taxon>
        <taxon>Gammaproteobacteria</taxon>
        <taxon>Chromatiales</taxon>
        <taxon>Ectothiorhodospiraceae</taxon>
        <taxon>Spiribacter</taxon>
    </lineage>
</organism>
<evidence type="ECO:0000313" key="7">
    <source>
        <dbReference type="Proteomes" id="UP001556709"/>
    </source>
</evidence>
<feature type="domain" description="Zinc finger DksA/TraR C4-type" evidence="5">
    <location>
        <begin position="94"/>
        <end position="125"/>
    </location>
</feature>
<evidence type="ECO:0000256" key="3">
    <source>
        <dbReference type="ARBA" id="ARBA00022833"/>
    </source>
</evidence>
<dbReference type="SUPFAM" id="SSF57716">
    <property type="entry name" value="Glucocorticoid receptor-like (DNA-binding domain)"/>
    <property type="match status" value="1"/>
</dbReference>
<keyword evidence="1" id="KW-0479">Metal-binding</keyword>
<keyword evidence="3" id="KW-0862">Zinc</keyword>
<keyword evidence="7" id="KW-1185">Reference proteome</keyword>
<proteinExistence type="predicted"/>
<evidence type="ECO:0000256" key="1">
    <source>
        <dbReference type="ARBA" id="ARBA00022723"/>
    </source>
</evidence>
<reference evidence="6 7" key="1">
    <citation type="submission" date="2024-02" db="EMBL/GenBank/DDBJ databases">
        <title>New especies of Spiribacter isolated from saline water.</title>
        <authorList>
            <person name="Leon M.J."/>
            <person name="De La Haba R."/>
            <person name="Sanchez-Porro C."/>
            <person name="Ventosa A."/>
        </authorList>
    </citation>
    <scope>NUCLEOTIDE SEQUENCE [LARGE SCALE GENOMIC DNA]</scope>
    <source>
        <strain evidence="7">ag22IC6-390</strain>
    </source>
</reference>
<evidence type="ECO:0000256" key="2">
    <source>
        <dbReference type="ARBA" id="ARBA00022771"/>
    </source>
</evidence>
<keyword evidence="2" id="KW-0863">Zinc-finger</keyword>
<gene>
    <name evidence="6" type="ORF">V6X73_03330</name>
</gene>
<sequence length="129" mass="14696">MANTHHPHRRDEESDPTVDIPYFRSKLIAMREEIDELEQARSESQATVELDQTRVGRLSRMDAMQQQAMAQATSERARTHLLRIESALKRCDDGSYGDCLRCETPIDPRRLEVDPAATLCIQCAEQPAD</sequence>
<dbReference type="Gene3D" id="1.20.120.910">
    <property type="entry name" value="DksA, coiled-coil domain"/>
    <property type="match status" value="1"/>
</dbReference>
<feature type="zinc finger region" description="dksA C4-type" evidence="4">
    <location>
        <begin position="99"/>
        <end position="123"/>
    </location>
</feature>
<dbReference type="InterPro" id="IPR000962">
    <property type="entry name" value="Znf_DskA_TraR"/>
</dbReference>
<evidence type="ECO:0000256" key="4">
    <source>
        <dbReference type="PROSITE-ProRule" id="PRU00510"/>
    </source>
</evidence>
<dbReference type="PANTHER" id="PTHR33823">
    <property type="entry name" value="RNA POLYMERASE-BINDING TRANSCRIPTION FACTOR DKSA-RELATED"/>
    <property type="match status" value="1"/>
</dbReference>
<dbReference type="Pfam" id="PF01258">
    <property type="entry name" value="zf-dskA_traR"/>
    <property type="match status" value="1"/>
</dbReference>